<proteinExistence type="predicted"/>
<dbReference type="RefSeq" id="WP_189215745.1">
    <property type="nucleotide sequence ID" value="NZ_BMQK01000002.1"/>
</dbReference>
<reference evidence="2" key="2">
    <citation type="submission" date="2020-09" db="EMBL/GenBank/DDBJ databases">
        <authorList>
            <person name="Sun Q."/>
            <person name="Ohkuma M."/>
        </authorList>
    </citation>
    <scope>NUCLEOTIDE SEQUENCE</scope>
    <source>
        <strain evidence="2">JCM 3131</strain>
    </source>
</reference>
<name>A0A918BC44_9ACTN</name>
<dbReference type="SUPFAM" id="SSF53850">
    <property type="entry name" value="Periplasmic binding protein-like II"/>
    <property type="match status" value="1"/>
</dbReference>
<dbReference type="Gene3D" id="3.40.190.10">
    <property type="entry name" value="Periplasmic binding protein-like II"/>
    <property type="match status" value="2"/>
</dbReference>
<reference evidence="2" key="1">
    <citation type="journal article" date="2014" name="Int. J. Syst. Evol. Microbiol.">
        <title>Complete genome sequence of Corynebacterium casei LMG S-19264T (=DSM 44701T), isolated from a smear-ripened cheese.</title>
        <authorList>
            <consortium name="US DOE Joint Genome Institute (JGI-PGF)"/>
            <person name="Walter F."/>
            <person name="Albersmeier A."/>
            <person name="Kalinowski J."/>
            <person name="Ruckert C."/>
        </authorList>
    </citation>
    <scope>NUCLEOTIDE SEQUENCE</scope>
    <source>
        <strain evidence="2">JCM 3131</strain>
    </source>
</reference>
<protein>
    <submittedName>
        <fullName evidence="2">Sugar ABC transporter substrate-binding protein</fullName>
    </submittedName>
</protein>
<evidence type="ECO:0000256" key="1">
    <source>
        <dbReference type="SAM" id="SignalP"/>
    </source>
</evidence>
<dbReference type="PANTHER" id="PTHR43649:SF30">
    <property type="entry name" value="ABC TRANSPORTER SUBSTRATE-BINDING PROTEIN"/>
    <property type="match status" value="1"/>
</dbReference>
<dbReference type="InterPro" id="IPR050490">
    <property type="entry name" value="Bact_solute-bd_prot1"/>
</dbReference>
<comment type="caution">
    <text evidence="2">The sequence shown here is derived from an EMBL/GenBank/DDBJ whole genome shotgun (WGS) entry which is preliminary data.</text>
</comment>
<sequence length="436" mass="46883">MPGNTGDRTRTSRASRAAAAAFALCAVLTGCSGAEDEATGTDGTVVLRYTWWGNQDRAARTEAALDLFEKKHPGIEVQTSFSGYDAYKQKLATQAAGGDAPDVMQLDYRMIDQYATGGVLLDLAGPEPQAVLDTSEFDQGLLGTGRIDGRLYAVPQGRGTETVVYDTEQWEAAGVAPPRAGWTWSEWADTMRQLAERTGRPGGTDPGQSEDAFEVWLRGQGKALYTEDGALGFTADDLTRWWTFTDGLRREGAVSAAEQTTQMDGTVENTPLGRGTAVSDYNWDAPCSGFLPLIPSGITLAPTPSGEDGTPGQYFKPSMFMGVAADTAHPEQSARLIDFMLNDPDAAEILGATRGIPVNDAIREDIAAGLTGFDRTMYDFHTSLDGKLDAPPQAPPSGDSALQTTFARDYDQVSYERMSPREAAENYVTHAKAELR</sequence>
<gene>
    <name evidence="2" type="ORF">GCM10010145_13600</name>
</gene>
<feature type="chain" id="PRO_5038069055" evidence="1">
    <location>
        <begin position="35"/>
        <end position="436"/>
    </location>
</feature>
<dbReference type="PANTHER" id="PTHR43649">
    <property type="entry name" value="ARABINOSE-BINDING PROTEIN-RELATED"/>
    <property type="match status" value="1"/>
</dbReference>
<evidence type="ECO:0000313" key="2">
    <source>
        <dbReference type="EMBL" id="GGQ46178.1"/>
    </source>
</evidence>
<dbReference type="EMBL" id="BMQK01000002">
    <property type="protein sequence ID" value="GGQ46178.1"/>
    <property type="molecule type" value="Genomic_DNA"/>
</dbReference>
<dbReference type="AlphaFoldDB" id="A0A918BC44"/>
<organism evidence="2 3">
    <name type="scientific">Streptomyces ruber</name>
    <dbReference type="NCBI Taxonomy" id="83378"/>
    <lineage>
        <taxon>Bacteria</taxon>
        <taxon>Bacillati</taxon>
        <taxon>Actinomycetota</taxon>
        <taxon>Actinomycetes</taxon>
        <taxon>Kitasatosporales</taxon>
        <taxon>Streptomycetaceae</taxon>
        <taxon>Streptomyces</taxon>
    </lineage>
</organism>
<dbReference type="InterPro" id="IPR006059">
    <property type="entry name" value="SBP"/>
</dbReference>
<keyword evidence="1" id="KW-0732">Signal</keyword>
<keyword evidence="3" id="KW-1185">Reference proteome</keyword>
<dbReference type="Proteomes" id="UP000620156">
    <property type="component" value="Unassembled WGS sequence"/>
</dbReference>
<dbReference type="Pfam" id="PF01547">
    <property type="entry name" value="SBP_bac_1"/>
    <property type="match status" value="1"/>
</dbReference>
<feature type="signal peptide" evidence="1">
    <location>
        <begin position="1"/>
        <end position="34"/>
    </location>
</feature>
<evidence type="ECO:0000313" key="3">
    <source>
        <dbReference type="Proteomes" id="UP000620156"/>
    </source>
</evidence>
<accession>A0A918BC44</accession>